<sequence>MTQMKAVRIVNAGDKVTAELRNEPLPTPGPRDVLIKVHAASLNYRDTALLRGEYRAPTKENGIPVSDGAGEVIAVGKDVARITKGDRVAVGCTANWIAGPYIPEYRSSSVGFTVDGLLAECVIFNEDALVRIPDYMSYVEAASLPCAAVTAWTALNKVEPLQPGHTVLIQGTGGVSLFALQFAKIFGARVLAITSSDGKAAKLKELGADAVVNYSTTPDWDQEILTLTGGKGVDKVLDIAGEKTIVKSAASTKITGTIILIGFASGFGGGLPPIDILVRSLTVTGSTVGSRVDFEAMLQAMERHQVRPVIDQVYPFAEFREAYKRLEGGQQVGKVVIEIAK</sequence>
<dbReference type="PhylomeDB" id="A0A167QMC4"/>
<dbReference type="GO" id="GO:0016491">
    <property type="term" value="F:oxidoreductase activity"/>
    <property type="evidence" value="ECO:0007669"/>
    <property type="project" value="InterPro"/>
</dbReference>
<gene>
    <name evidence="2" type="ORF">EN45_090970</name>
</gene>
<dbReference type="CDD" id="cd08276">
    <property type="entry name" value="MDR7"/>
    <property type="match status" value="1"/>
</dbReference>
<dbReference type="SMART" id="SM00829">
    <property type="entry name" value="PKS_ER"/>
    <property type="match status" value="1"/>
</dbReference>
<dbReference type="SUPFAM" id="SSF51735">
    <property type="entry name" value="NAD(P)-binding Rossmann-fold domains"/>
    <property type="match status" value="1"/>
</dbReference>
<dbReference type="Proteomes" id="UP000076449">
    <property type="component" value="Chromosome III"/>
</dbReference>
<organism evidence="2">
    <name type="scientific">Penicillium chrysogenum</name>
    <name type="common">Penicillium notatum</name>
    <dbReference type="NCBI Taxonomy" id="5076"/>
    <lineage>
        <taxon>Eukaryota</taxon>
        <taxon>Fungi</taxon>
        <taxon>Dikarya</taxon>
        <taxon>Ascomycota</taxon>
        <taxon>Pezizomycotina</taxon>
        <taxon>Eurotiomycetes</taxon>
        <taxon>Eurotiomycetidae</taxon>
        <taxon>Eurotiales</taxon>
        <taxon>Aspergillaceae</taxon>
        <taxon>Penicillium</taxon>
        <taxon>Penicillium chrysogenum species complex</taxon>
    </lineage>
</organism>
<feature type="domain" description="Enoyl reductase (ER)" evidence="1">
    <location>
        <begin position="13"/>
        <end position="337"/>
    </location>
</feature>
<dbReference type="PANTHER" id="PTHR45033:SF2">
    <property type="entry name" value="ZINC-TYPE ALCOHOL DEHYDROGENASE-LIKE PROTEIN C1773.06C"/>
    <property type="match status" value="1"/>
</dbReference>
<evidence type="ECO:0000259" key="1">
    <source>
        <dbReference type="SMART" id="SM00829"/>
    </source>
</evidence>
<dbReference type="Gene3D" id="3.90.180.10">
    <property type="entry name" value="Medium-chain alcohol dehydrogenases, catalytic domain"/>
    <property type="match status" value="1"/>
</dbReference>
<dbReference type="PANTHER" id="PTHR45033">
    <property type="match status" value="1"/>
</dbReference>
<evidence type="ECO:0000313" key="2">
    <source>
        <dbReference type="EMBL" id="KZN84934.1"/>
    </source>
</evidence>
<accession>A0A167QMC4</accession>
<dbReference type="Pfam" id="PF08240">
    <property type="entry name" value="ADH_N"/>
    <property type="match status" value="1"/>
</dbReference>
<name>A0A167QMC4_PENCH</name>
<dbReference type="InterPro" id="IPR020843">
    <property type="entry name" value="ER"/>
</dbReference>
<dbReference type="InterPro" id="IPR011032">
    <property type="entry name" value="GroES-like_sf"/>
</dbReference>
<dbReference type="EMBL" id="CM002800">
    <property type="protein sequence ID" value="KZN84934.1"/>
    <property type="molecule type" value="Genomic_DNA"/>
</dbReference>
<dbReference type="AlphaFoldDB" id="A0A167QMC4"/>
<dbReference type="InterPro" id="IPR036291">
    <property type="entry name" value="NAD(P)-bd_dom_sf"/>
</dbReference>
<dbReference type="InterPro" id="IPR013154">
    <property type="entry name" value="ADH-like_N"/>
</dbReference>
<protein>
    <submittedName>
        <fullName evidence="2">Zinc-type alcohol dehydrogenase-like protein</fullName>
    </submittedName>
</protein>
<dbReference type="InterPro" id="IPR052711">
    <property type="entry name" value="Zinc_ADH-like"/>
</dbReference>
<dbReference type="Gene3D" id="3.40.50.720">
    <property type="entry name" value="NAD(P)-binding Rossmann-like Domain"/>
    <property type="match status" value="1"/>
</dbReference>
<dbReference type="SUPFAM" id="SSF50129">
    <property type="entry name" value="GroES-like"/>
    <property type="match status" value="1"/>
</dbReference>
<dbReference type="InterPro" id="IPR013149">
    <property type="entry name" value="ADH-like_C"/>
</dbReference>
<proteinExistence type="predicted"/>
<reference evidence="2" key="1">
    <citation type="journal article" date="2014" name="Genome Announc.">
        <title>Complete sequencing and chromosome-scale genome assembly of the industrial progenitor strain P2niaD18 from the penicillin producer Penicillium chrysogenum.</title>
        <authorList>
            <person name="Specht T."/>
            <person name="Dahlmann T.A."/>
            <person name="Zadra I."/>
            <person name="Kurnsteiner H."/>
            <person name="Kuck U."/>
        </authorList>
    </citation>
    <scope>NUCLEOTIDE SEQUENCE [LARGE SCALE GENOMIC DNA]</scope>
    <source>
        <strain evidence="2">P2niaD18</strain>
    </source>
</reference>
<dbReference type="Pfam" id="PF00107">
    <property type="entry name" value="ADH_zinc_N"/>
    <property type="match status" value="1"/>
</dbReference>